<comment type="similarity">
    <text evidence="4">Belongs to the choline/ethanolamine kinase family.</text>
</comment>
<evidence type="ECO:0000256" key="3">
    <source>
        <dbReference type="ARBA" id="ARBA00037883"/>
    </source>
</evidence>
<keyword evidence="2" id="KW-1208">Phospholipid metabolism</keyword>
<accession>A0A9P0H3F9</accession>
<evidence type="ECO:0000313" key="6">
    <source>
        <dbReference type="EMBL" id="CAH1394201.1"/>
    </source>
</evidence>
<dbReference type="Gene3D" id="3.90.1200.10">
    <property type="match status" value="1"/>
</dbReference>
<sequence length="365" mass="42020">GRYIERLLANERLTVGETNTVGLLIACRTNASMEVPSFEFFLDEERIEECAYQLLSRIRASWSPTELRFKTFTDGITNKLIGCWSEKNPKDIVLIRIYGKNTDLIIDRKAETRNFKLLQKSGYAPQLYAIFGNGLAYEYIHGEILTLETVRAPHIYPLIATMLAKVHKVNNQDSRKPQLWHLLKQYLKLVPKTYSNPENQRLYAEKFPDGIEPLYSEALSFEEKLSHSSCKVVFCHNDLLLANIIHDQGKVTFIDYEYAGCNYQAYDIGNHFTEFAGVSSVDYSNYPSSDFQHAWLKIYLKEFNSNGNCTAEVTDEEIEELYIQVNKFALVAHLMWASWALVQAELSCIDFDFIRLGSFGDSCWN</sequence>
<evidence type="ECO:0000256" key="5">
    <source>
        <dbReference type="ARBA" id="ARBA00038874"/>
    </source>
</evidence>
<feature type="non-terminal residue" evidence="6">
    <location>
        <position position="1"/>
    </location>
</feature>
<evidence type="ECO:0000313" key="7">
    <source>
        <dbReference type="Proteomes" id="UP001152798"/>
    </source>
</evidence>
<dbReference type="EC" id="2.7.1.82" evidence="5"/>
<dbReference type="CDD" id="cd05157">
    <property type="entry name" value="ETNK_euk"/>
    <property type="match status" value="1"/>
</dbReference>
<reference evidence="6" key="1">
    <citation type="submission" date="2022-01" db="EMBL/GenBank/DDBJ databases">
        <authorList>
            <person name="King R."/>
        </authorList>
    </citation>
    <scope>NUCLEOTIDE SEQUENCE</scope>
</reference>
<organism evidence="6 7">
    <name type="scientific">Nezara viridula</name>
    <name type="common">Southern green stink bug</name>
    <name type="synonym">Cimex viridulus</name>
    <dbReference type="NCBI Taxonomy" id="85310"/>
    <lineage>
        <taxon>Eukaryota</taxon>
        <taxon>Metazoa</taxon>
        <taxon>Ecdysozoa</taxon>
        <taxon>Arthropoda</taxon>
        <taxon>Hexapoda</taxon>
        <taxon>Insecta</taxon>
        <taxon>Pterygota</taxon>
        <taxon>Neoptera</taxon>
        <taxon>Paraneoptera</taxon>
        <taxon>Hemiptera</taxon>
        <taxon>Heteroptera</taxon>
        <taxon>Panheteroptera</taxon>
        <taxon>Pentatomomorpha</taxon>
        <taxon>Pentatomoidea</taxon>
        <taxon>Pentatomidae</taxon>
        <taxon>Pentatominae</taxon>
        <taxon>Nezara</taxon>
    </lineage>
</organism>
<name>A0A9P0H3F9_NEZVI</name>
<dbReference type="EMBL" id="OV725078">
    <property type="protein sequence ID" value="CAH1394201.1"/>
    <property type="molecule type" value="Genomic_DNA"/>
</dbReference>
<keyword evidence="1" id="KW-0594">Phospholipid biosynthesis</keyword>
<dbReference type="Proteomes" id="UP001152798">
    <property type="component" value="Chromosome 2"/>
</dbReference>
<keyword evidence="1" id="KW-0444">Lipid biosynthesis</keyword>
<dbReference type="PANTHER" id="PTHR22603:SF66">
    <property type="entry name" value="ETHANOLAMINE KINASE"/>
    <property type="match status" value="1"/>
</dbReference>
<keyword evidence="1" id="KW-0443">Lipid metabolism</keyword>
<dbReference type="SUPFAM" id="SSF56112">
    <property type="entry name" value="Protein kinase-like (PK-like)"/>
    <property type="match status" value="1"/>
</dbReference>
<dbReference type="Pfam" id="PF01633">
    <property type="entry name" value="Choline_kinase"/>
    <property type="match status" value="1"/>
</dbReference>
<evidence type="ECO:0000256" key="4">
    <source>
        <dbReference type="ARBA" id="ARBA00038211"/>
    </source>
</evidence>
<dbReference type="InterPro" id="IPR011009">
    <property type="entry name" value="Kinase-like_dom_sf"/>
</dbReference>
<dbReference type="PANTHER" id="PTHR22603">
    <property type="entry name" value="CHOLINE/ETHANOALAMINE KINASE"/>
    <property type="match status" value="1"/>
</dbReference>
<proteinExistence type="inferred from homology"/>
<dbReference type="GO" id="GO:0006646">
    <property type="term" value="P:phosphatidylethanolamine biosynthetic process"/>
    <property type="evidence" value="ECO:0007669"/>
    <property type="project" value="TreeGrafter"/>
</dbReference>
<keyword evidence="7" id="KW-1185">Reference proteome</keyword>
<evidence type="ECO:0000256" key="2">
    <source>
        <dbReference type="ARBA" id="ARBA00023264"/>
    </source>
</evidence>
<evidence type="ECO:0000256" key="1">
    <source>
        <dbReference type="ARBA" id="ARBA00023209"/>
    </source>
</evidence>
<dbReference type="GO" id="GO:0005737">
    <property type="term" value="C:cytoplasm"/>
    <property type="evidence" value="ECO:0007669"/>
    <property type="project" value="TreeGrafter"/>
</dbReference>
<gene>
    <name evidence="6" type="ORF">NEZAVI_LOCUS4737</name>
</gene>
<dbReference type="Gene3D" id="3.30.200.20">
    <property type="entry name" value="Phosphorylase Kinase, domain 1"/>
    <property type="match status" value="1"/>
</dbReference>
<dbReference type="GO" id="GO:0004305">
    <property type="term" value="F:ethanolamine kinase activity"/>
    <property type="evidence" value="ECO:0007669"/>
    <property type="project" value="UniProtKB-EC"/>
</dbReference>
<comment type="pathway">
    <text evidence="3">Phospholipid metabolism; phosphatidylethanolamine biosynthesis; phosphatidylethanolamine from ethanolamine: step 1/3.</text>
</comment>
<protein>
    <recommendedName>
        <fullName evidence="5">ethanolamine kinase</fullName>
        <ecNumber evidence="5">2.7.1.82</ecNumber>
    </recommendedName>
</protein>
<dbReference type="OrthoDB" id="10267235at2759"/>
<dbReference type="AlphaFoldDB" id="A0A9P0H3F9"/>